<evidence type="ECO:0000256" key="2">
    <source>
        <dbReference type="ARBA" id="ARBA00005014"/>
    </source>
</evidence>
<dbReference type="CDD" id="cd04726">
    <property type="entry name" value="KGPDC_HPS"/>
    <property type="match status" value="1"/>
</dbReference>
<evidence type="ECO:0000313" key="10">
    <source>
        <dbReference type="Proteomes" id="UP001500880"/>
    </source>
</evidence>
<protein>
    <recommendedName>
        <fullName evidence="4">3-hexulose-6-phosphate synthase</fullName>
        <ecNumber evidence="4">4.1.2.43</ecNumber>
    </recommendedName>
</protein>
<dbReference type="PANTHER" id="PTHR35039:SF3">
    <property type="entry name" value="3-KETO-L-GULONATE-6-PHOSPHATE DECARBOXYLASE SGBH-RELATED"/>
    <property type="match status" value="1"/>
</dbReference>
<comment type="caution">
    <text evidence="9">The sequence shown here is derived from an EMBL/GenBank/DDBJ whole genome shotgun (WGS) entry which is preliminary data.</text>
</comment>
<evidence type="ECO:0000256" key="5">
    <source>
        <dbReference type="ARBA" id="ARBA00022563"/>
    </source>
</evidence>
<evidence type="ECO:0000259" key="8">
    <source>
        <dbReference type="SMART" id="SM00934"/>
    </source>
</evidence>
<organism evidence="9 10">
    <name type="scientific">Salinibacillus aidingensis</name>
    <dbReference type="NCBI Taxonomy" id="237684"/>
    <lineage>
        <taxon>Bacteria</taxon>
        <taxon>Bacillati</taxon>
        <taxon>Bacillota</taxon>
        <taxon>Bacilli</taxon>
        <taxon>Bacillales</taxon>
        <taxon>Bacillaceae</taxon>
        <taxon>Salinibacillus</taxon>
    </lineage>
</organism>
<dbReference type="InterPro" id="IPR001754">
    <property type="entry name" value="OMPdeCOase_dom"/>
</dbReference>
<keyword evidence="6" id="KW-0456">Lyase</keyword>
<feature type="domain" description="Orotidine 5'-phosphate decarboxylase" evidence="8">
    <location>
        <begin position="1"/>
        <end position="198"/>
    </location>
</feature>
<comment type="catalytic activity">
    <reaction evidence="1">
        <text>D-ribulose 5-phosphate + formaldehyde = D-arabino-hex-3-ulose 6-phosphate</text>
        <dbReference type="Rhea" id="RHEA:25201"/>
        <dbReference type="ChEBI" id="CHEBI:16842"/>
        <dbReference type="ChEBI" id="CHEBI:58121"/>
        <dbReference type="ChEBI" id="CHEBI:58542"/>
        <dbReference type="EC" id="4.1.2.43"/>
    </reaction>
</comment>
<dbReference type="InterPro" id="IPR041710">
    <property type="entry name" value="HPS/KGPDC"/>
</dbReference>
<dbReference type="SMART" id="SM00934">
    <property type="entry name" value="OMPdecase"/>
    <property type="match status" value="1"/>
</dbReference>
<evidence type="ECO:0000256" key="6">
    <source>
        <dbReference type="ARBA" id="ARBA00023239"/>
    </source>
</evidence>
<dbReference type="NCBIfam" id="TIGR03128">
    <property type="entry name" value="RuMP_HxlA"/>
    <property type="match status" value="1"/>
</dbReference>
<dbReference type="InterPro" id="IPR011060">
    <property type="entry name" value="RibuloseP-bd_barrel"/>
</dbReference>
<keyword evidence="10" id="KW-1185">Reference proteome</keyword>
<dbReference type="EMBL" id="BAAADO010000002">
    <property type="protein sequence ID" value="GAA0486318.1"/>
    <property type="molecule type" value="Genomic_DNA"/>
</dbReference>
<reference evidence="9 10" key="1">
    <citation type="journal article" date="2019" name="Int. J. Syst. Evol. Microbiol.">
        <title>The Global Catalogue of Microorganisms (GCM) 10K type strain sequencing project: providing services to taxonomists for standard genome sequencing and annotation.</title>
        <authorList>
            <consortium name="The Broad Institute Genomics Platform"/>
            <consortium name="The Broad Institute Genome Sequencing Center for Infectious Disease"/>
            <person name="Wu L."/>
            <person name="Ma J."/>
        </authorList>
    </citation>
    <scope>NUCLEOTIDE SEQUENCE [LARGE SCALE GENOMIC DNA]</scope>
    <source>
        <strain evidence="9 10">JCM 12389</strain>
    </source>
</reference>
<comment type="pathway">
    <text evidence="2">One-carbon metabolism; formaldehyde assimilation via RuMP pathway; D-fructose 6-phosphate from D-ribulose 5-phosphate and formaldehyde: step 1/2.</text>
</comment>
<comment type="similarity">
    <text evidence="3">Belongs to the HPS/KGPDC family. HPS subfamily.</text>
</comment>
<dbReference type="Proteomes" id="UP001500880">
    <property type="component" value="Unassembled WGS sequence"/>
</dbReference>
<sequence>MIQVALDRLTKEECISITEQTYDHIDYIEIGTGVIKEYGMDIIRDFRKRFPDKKIVADMKTCDAGKHETRQALEAGSDITTVMGLSHDQTILDSIQVAEELYKNVLVDLLEVPVERFARLKELGVELVSAHIGKDTQDHSEGNSFEHYGSLSDDFTVFVAGGISPKSVQQSEKLKPDVFIVGGYITNASNPGEASRTMKEVISKR</sequence>
<dbReference type="Gene3D" id="3.20.20.70">
    <property type="entry name" value="Aldolase class I"/>
    <property type="match status" value="1"/>
</dbReference>
<dbReference type="SUPFAM" id="SSF51366">
    <property type="entry name" value="Ribulose-phoshate binding barrel"/>
    <property type="match status" value="1"/>
</dbReference>
<dbReference type="EC" id="4.1.2.43" evidence="4"/>
<evidence type="ECO:0000256" key="1">
    <source>
        <dbReference type="ARBA" id="ARBA00000718"/>
    </source>
</evidence>
<gene>
    <name evidence="9" type="ORF">GCM10008986_09620</name>
</gene>
<dbReference type="PANTHER" id="PTHR35039">
    <property type="entry name" value="3-KETO-L-GULONATE-6-PHOSPHATE DECARBOXYLASE SGBH-RELATED"/>
    <property type="match status" value="1"/>
</dbReference>
<evidence type="ECO:0000313" key="9">
    <source>
        <dbReference type="EMBL" id="GAA0486318.1"/>
    </source>
</evidence>
<evidence type="ECO:0000256" key="4">
    <source>
        <dbReference type="ARBA" id="ARBA00012890"/>
    </source>
</evidence>
<dbReference type="InterPro" id="IPR013785">
    <property type="entry name" value="Aldolase_TIM"/>
</dbReference>
<name>A0ABN1AY39_9BACI</name>
<keyword evidence="7" id="KW-0119">Carbohydrate metabolism</keyword>
<dbReference type="InterPro" id="IPR017553">
    <property type="entry name" value="3-hexulose-6-phosphate_synth"/>
</dbReference>
<keyword evidence="5" id="KW-0554">One-carbon metabolism</keyword>
<evidence type="ECO:0000256" key="3">
    <source>
        <dbReference type="ARBA" id="ARBA00006350"/>
    </source>
</evidence>
<proteinExistence type="inferred from homology"/>
<evidence type="ECO:0000256" key="7">
    <source>
        <dbReference type="ARBA" id="ARBA00023277"/>
    </source>
</evidence>
<dbReference type="RefSeq" id="WP_343838231.1">
    <property type="nucleotide sequence ID" value="NZ_BAAADO010000002.1"/>
</dbReference>
<accession>A0ABN1AY39</accession>
<dbReference type="Pfam" id="PF00215">
    <property type="entry name" value="OMPdecase"/>
    <property type="match status" value="1"/>
</dbReference>